<feature type="chain" id="PRO_5013347662" evidence="1">
    <location>
        <begin position="31"/>
        <end position="103"/>
    </location>
</feature>
<keyword evidence="1" id="KW-0732">Signal</keyword>
<organism evidence="2">
    <name type="scientific">Rhipicephalus zambeziensis</name>
    <dbReference type="NCBI Taxonomy" id="60191"/>
    <lineage>
        <taxon>Eukaryota</taxon>
        <taxon>Metazoa</taxon>
        <taxon>Ecdysozoa</taxon>
        <taxon>Arthropoda</taxon>
        <taxon>Chelicerata</taxon>
        <taxon>Arachnida</taxon>
        <taxon>Acari</taxon>
        <taxon>Parasitiformes</taxon>
        <taxon>Ixodida</taxon>
        <taxon>Ixodoidea</taxon>
        <taxon>Ixodidae</taxon>
        <taxon>Rhipicephalinae</taxon>
        <taxon>Rhipicephalus</taxon>
        <taxon>Rhipicephalus</taxon>
    </lineage>
</organism>
<reference evidence="2" key="1">
    <citation type="journal article" date="2017" name="Parasit. Vectors">
        <title>Sialotranscriptomics of Rhipicephalus zambeziensis reveals intricate expression profiles of secretory proteins and suggests tight temporal transcriptional regulation during blood-feeding.</title>
        <authorList>
            <person name="de Castro M.H."/>
            <person name="de Klerk D."/>
            <person name="Pienaar R."/>
            <person name="Rees D.J.G."/>
            <person name="Mans B.J."/>
        </authorList>
    </citation>
    <scope>NUCLEOTIDE SEQUENCE</scope>
    <source>
        <tissue evidence="2">Salivary glands</tissue>
    </source>
</reference>
<evidence type="ECO:0000256" key="1">
    <source>
        <dbReference type="SAM" id="SignalP"/>
    </source>
</evidence>
<evidence type="ECO:0000313" key="2">
    <source>
        <dbReference type="EMBL" id="MAA11476.1"/>
    </source>
</evidence>
<dbReference type="AlphaFoldDB" id="A0A224Y1M7"/>
<feature type="signal peptide" evidence="1">
    <location>
        <begin position="1"/>
        <end position="30"/>
    </location>
</feature>
<protein>
    <submittedName>
        <fullName evidence="2">Basic tail secreted protein</fullName>
    </submittedName>
</protein>
<sequence length="103" mass="10791">MAPAVSIRSAILAATILQAMFIGLSRPASTSDLTTTPEPKFTVDMCNVTCDTANNSWCPGDCFCVTLGNNSVGHCINITAEDDYHIGGPLAKSEDSTTVPTHS</sequence>
<proteinExistence type="predicted"/>
<dbReference type="EMBL" id="GFPF01000330">
    <property type="protein sequence ID" value="MAA11476.1"/>
    <property type="molecule type" value="Transcribed_RNA"/>
</dbReference>
<name>A0A224Y1M7_9ACAR</name>
<accession>A0A224Y1M7</accession>